<dbReference type="CDD" id="cd00303">
    <property type="entry name" value="retropepsin_like"/>
    <property type="match status" value="1"/>
</dbReference>
<organism evidence="2 3">
    <name type="scientific">Paragonimus skrjabini miyazakii</name>
    <dbReference type="NCBI Taxonomy" id="59628"/>
    <lineage>
        <taxon>Eukaryota</taxon>
        <taxon>Metazoa</taxon>
        <taxon>Spiralia</taxon>
        <taxon>Lophotrochozoa</taxon>
        <taxon>Platyhelminthes</taxon>
        <taxon>Trematoda</taxon>
        <taxon>Digenea</taxon>
        <taxon>Plagiorchiida</taxon>
        <taxon>Troglotremata</taxon>
        <taxon>Troglotrematidae</taxon>
        <taxon>Paragonimus</taxon>
    </lineage>
</organism>
<evidence type="ECO:0000313" key="2">
    <source>
        <dbReference type="EMBL" id="KAF7232804.1"/>
    </source>
</evidence>
<dbReference type="EMBL" id="JTDE01021530">
    <property type="protein sequence ID" value="KAF7232804.1"/>
    <property type="molecule type" value="Genomic_DNA"/>
</dbReference>
<accession>A0A8S9YJN2</accession>
<proteinExistence type="predicted"/>
<feature type="compositionally biased region" description="Basic and acidic residues" evidence="1">
    <location>
        <begin position="443"/>
        <end position="457"/>
    </location>
</feature>
<sequence>MLTDCCWNPYFGRTLSPIVSTRRELVFLPRCWIGRRWTSKETKVSFKVTLRRGCFDDYARILPLTPADWKSAASSMDEFNIPGRNLQLSSENYGADGFTNDTQEVREQRIFQQALEGTRGPSTLRASFIAAPTSIQEALDRVGTIERVNRVLERDQQYRTREIASVQYRPLVHPQPFNRRDRYGSQRTQRPPYQKPHCYYCSLYGKRAVRGESATRPLSMLICPSLLLNTSHVRSPTVSGLLWSVPSVLLVDTGAACFSISRHRVPRQVLPKRAPGVLLVAANGTGVRSVGWLNVPVTLSKEKREHPMLIFENLPWDAILGIDFLITLQGMVNISNETLESNTGTIPFCNSDRKSMGVMATVLKQLLPPEPRSLLAPLMSELEATLTEFQDVTGTFSQPTDLTPVPLAATSRTPGARFGKTCLGTLCLLIEKQAAPVSTSKTDGTDHNNPETVGERT</sequence>
<dbReference type="AlphaFoldDB" id="A0A8S9YJN2"/>
<feature type="region of interest" description="Disordered" evidence="1">
    <location>
        <begin position="437"/>
        <end position="457"/>
    </location>
</feature>
<dbReference type="InterPro" id="IPR021109">
    <property type="entry name" value="Peptidase_aspartic_dom_sf"/>
</dbReference>
<evidence type="ECO:0008006" key="4">
    <source>
        <dbReference type="Google" id="ProtNLM"/>
    </source>
</evidence>
<dbReference type="OrthoDB" id="6156608at2759"/>
<name>A0A8S9YJN2_9TREM</name>
<evidence type="ECO:0000256" key="1">
    <source>
        <dbReference type="SAM" id="MobiDB-lite"/>
    </source>
</evidence>
<reference evidence="2" key="1">
    <citation type="submission" date="2019-07" db="EMBL/GenBank/DDBJ databases">
        <title>Annotation for the trematode Paragonimus miyazaki's.</title>
        <authorList>
            <person name="Choi Y.-J."/>
        </authorList>
    </citation>
    <scope>NUCLEOTIDE SEQUENCE</scope>
    <source>
        <strain evidence="2">Japan</strain>
    </source>
</reference>
<dbReference type="SUPFAM" id="SSF50630">
    <property type="entry name" value="Acid proteases"/>
    <property type="match status" value="1"/>
</dbReference>
<gene>
    <name evidence="2" type="ORF">EG68_07903</name>
</gene>
<dbReference type="Gene3D" id="2.40.70.10">
    <property type="entry name" value="Acid Proteases"/>
    <property type="match status" value="1"/>
</dbReference>
<protein>
    <recommendedName>
        <fullName evidence="4">Peptidase A2 domain-containing protein</fullName>
    </recommendedName>
</protein>
<keyword evidence="3" id="KW-1185">Reference proteome</keyword>
<comment type="caution">
    <text evidence="2">The sequence shown here is derived from an EMBL/GenBank/DDBJ whole genome shotgun (WGS) entry which is preliminary data.</text>
</comment>
<dbReference type="Proteomes" id="UP000822476">
    <property type="component" value="Unassembled WGS sequence"/>
</dbReference>
<evidence type="ECO:0000313" key="3">
    <source>
        <dbReference type="Proteomes" id="UP000822476"/>
    </source>
</evidence>